<sequence>MQFNDEIAGSCRQLTLTDVDQALYALQVNPVLVEKHSNSSFSSELSAMLDKQEECDCCRLRRSNDSSRSFLPLARRGRPYFSSRSRRSLCTNCTEMKRQQQLDILPALSQLHSNQIFQLTINMNLSSDEQNALNDNQYQSSHVLVWNINSSDGNSSVDLTCDTDSLSESEKKALIEETVRKLRLILTNRSTTNTDQIGFTYRTLQTALNILSSSSHSSTSNLL</sequence>
<name>A0A815RSS7_ADIRI</name>
<evidence type="ECO:0000313" key="3">
    <source>
        <dbReference type="Proteomes" id="UP000663828"/>
    </source>
</evidence>
<gene>
    <name evidence="2" type="ORF">EDS130_LOCUS41456</name>
    <name evidence="1" type="ORF">XAT740_LOCUS38383</name>
</gene>
<dbReference type="EMBL" id="CAJNOJ010000546">
    <property type="protein sequence ID" value="CAF1481337.1"/>
    <property type="molecule type" value="Genomic_DNA"/>
</dbReference>
<dbReference type="Proteomes" id="UP000663828">
    <property type="component" value="Unassembled WGS sequence"/>
</dbReference>
<reference evidence="2" key="1">
    <citation type="submission" date="2021-02" db="EMBL/GenBank/DDBJ databases">
        <authorList>
            <person name="Nowell W R."/>
        </authorList>
    </citation>
    <scope>NUCLEOTIDE SEQUENCE</scope>
</reference>
<evidence type="ECO:0000313" key="2">
    <source>
        <dbReference type="EMBL" id="CAF1481337.1"/>
    </source>
</evidence>
<dbReference type="AlphaFoldDB" id="A0A815RSS7"/>
<evidence type="ECO:0000313" key="1">
    <source>
        <dbReference type="EMBL" id="CAF1478304.1"/>
    </source>
</evidence>
<dbReference type="OrthoDB" id="10055555at2759"/>
<dbReference type="EMBL" id="CAJNOR010004141">
    <property type="protein sequence ID" value="CAF1478304.1"/>
    <property type="molecule type" value="Genomic_DNA"/>
</dbReference>
<protein>
    <submittedName>
        <fullName evidence="2">Uncharacterized protein</fullName>
    </submittedName>
</protein>
<accession>A0A815RSS7</accession>
<keyword evidence="3" id="KW-1185">Reference proteome</keyword>
<comment type="caution">
    <text evidence="2">The sequence shown here is derived from an EMBL/GenBank/DDBJ whole genome shotgun (WGS) entry which is preliminary data.</text>
</comment>
<evidence type="ECO:0000313" key="4">
    <source>
        <dbReference type="Proteomes" id="UP000663852"/>
    </source>
</evidence>
<organism evidence="2 4">
    <name type="scientific">Adineta ricciae</name>
    <name type="common">Rotifer</name>
    <dbReference type="NCBI Taxonomy" id="249248"/>
    <lineage>
        <taxon>Eukaryota</taxon>
        <taxon>Metazoa</taxon>
        <taxon>Spiralia</taxon>
        <taxon>Gnathifera</taxon>
        <taxon>Rotifera</taxon>
        <taxon>Eurotatoria</taxon>
        <taxon>Bdelloidea</taxon>
        <taxon>Adinetida</taxon>
        <taxon>Adinetidae</taxon>
        <taxon>Adineta</taxon>
    </lineage>
</organism>
<proteinExistence type="predicted"/>
<dbReference type="Proteomes" id="UP000663852">
    <property type="component" value="Unassembled WGS sequence"/>
</dbReference>